<organism evidence="14 15">
    <name type="scientific">Acholeplasma brassicae</name>
    <dbReference type="NCBI Taxonomy" id="61635"/>
    <lineage>
        <taxon>Bacteria</taxon>
        <taxon>Bacillati</taxon>
        <taxon>Mycoplasmatota</taxon>
        <taxon>Mollicutes</taxon>
        <taxon>Acholeplasmatales</taxon>
        <taxon>Acholeplasmataceae</taxon>
        <taxon>Acholeplasma</taxon>
    </lineage>
</organism>
<proteinExistence type="inferred from homology"/>
<dbReference type="InterPro" id="IPR044145">
    <property type="entry name" value="IF2_II"/>
</dbReference>
<accession>U4KN23</accession>
<dbReference type="Pfam" id="PF04760">
    <property type="entry name" value="IF2_N"/>
    <property type="match status" value="1"/>
</dbReference>
<keyword evidence="5 10" id="KW-0396">Initiation factor</keyword>
<feature type="binding site" evidence="10">
    <location>
        <begin position="118"/>
        <end position="125"/>
    </location>
    <ligand>
        <name>GTP</name>
        <dbReference type="ChEBI" id="CHEBI:37565"/>
    </ligand>
</feature>
<evidence type="ECO:0000313" key="14">
    <source>
        <dbReference type="EMBL" id="CCV65630.1"/>
    </source>
</evidence>
<dbReference type="GO" id="GO:0003743">
    <property type="term" value="F:translation initiation factor activity"/>
    <property type="evidence" value="ECO:0007669"/>
    <property type="project" value="UniProtKB-UniRule"/>
</dbReference>
<dbReference type="InterPro" id="IPR015760">
    <property type="entry name" value="TIF_IF2"/>
</dbReference>
<dbReference type="InterPro" id="IPR000178">
    <property type="entry name" value="TF_IF2_bacterial-like"/>
</dbReference>
<keyword evidence="7 10" id="KW-0648">Protein biosynthesis</keyword>
<evidence type="ECO:0000256" key="6">
    <source>
        <dbReference type="ARBA" id="ARBA00022741"/>
    </source>
</evidence>
<dbReference type="EMBL" id="FO681348">
    <property type="protein sequence ID" value="CCV65630.1"/>
    <property type="molecule type" value="Genomic_DNA"/>
</dbReference>
<dbReference type="CDD" id="cd03692">
    <property type="entry name" value="mtIF2_IVc"/>
    <property type="match status" value="1"/>
</dbReference>
<dbReference type="Pfam" id="PF11987">
    <property type="entry name" value="IF-2"/>
    <property type="match status" value="1"/>
</dbReference>
<gene>
    <name evidence="10 14" type="primary">infB</name>
    <name evidence="14" type="ORF">BN85306090</name>
</gene>
<dbReference type="NCBIfam" id="TIGR00487">
    <property type="entry name" value="IF-2"/>
    <property type="match status" value="1"/>
</dbReference>
<comment type="subcellular location">
    <subcellularLocation>
        <location evidence="1 10 12">Cytoplasm</location>
    </subcellularLocation>
</comment>
<keyword evidence="8 10" id="KW-0342">GTP-binding</keyword>
<keyword evidence="15" id="KW-1185">Reference proteome</keyword>
<evidence type="ECO:0000313" key="15">
    <source>
        <dbReference type="Proteomes" id="UP000032737"/>
    </source>
</evidence>
<dbReference type="Pfam" id="PF03144">
    <property type="entry name" value="GTP_EFTU_D2"/>
    <property type="match status" value="1"/>
</dbReference>
<name>U4KN23_9MOLU</name>
<dbReference type="SUPFAM" id="SSF50447">
    <property type="entry name" value="Translation proteins"/>
    <property type="match status" value="2"/>
</dbReference>
<evidence type="ECO:0000256" key="2">
    <source>
        <dbReference type="ARBA" id="ARBA00007733"/>
    </source>
</evidence>
<dbReference type="STRING" id="61635.BN85306090"/>
<dbReference type="Gene3D" id="2.40.30.10">
    <property type="entry name" value="Translation factors"/>
    <property type="match status" value="2"/>
</dbReference>
<evidence type="ECO:0000259" key="13">
    <source>
        <dbReference type="PROSITE" id="PS51722"/>
    </source>
</evidence>
<dbReference type="PROSITE" id="PS01176">
    <property type="entry name" value="IF2"/>
    <property type="match status" value="1"/>
</dbReference>
<evidence type="ECO:0000256" key="12">
    <source>
        <dbReference type="RuleBase" id="RU000645"/>
    </source>
</evidence>
<dbReference type="KEGG" id="abra:BN85306090"/>
<dbReference type="HOGENOM" id="CLU_006301_5_1_14"/>
<dbReference type="InterPro" id="IPR000795">
    <property type="entry name" value="T_Tr_GTP-bd_dom"/>
</dbReference>
<dbReference type="Proteomes" id="UP000032737">
    <property type="component" value="Chromosome"/>
</dbReference>
<dbReference type="GO" id="GO:0005525">
    <property type="term" value="F:GTP binding"/>
    <property type="evidence" value="ECO:0007669"/>
    <property type="project" value="UniProtKB-KW"/>
</dbReference>
<dbReference type="HAMAP" id="MF_00100_B">
    <property type="entry name" value="IF_2_B"/>
    <property type="match status" value="1"/>
</dbReference>
<dbReference type="SUPFAM" id="SSF52540">
    <property type="entry name" value="P-loop containing nucleoside triphosphate hydrolases"/>
    <property type="match status" value="1"/>
</dbReference>
<dbReference type="FunFam" id="3.40.50.300:FF:000019">
    <property type="entry name" value="Translation initiation factor IF-2"/>
    <property type="match status" value="1"/>
</dbReference>
<dbReference type="PANTHER" id="PTHR43381">
    <property type="entry name" value="TRANSLATION INITIATION FACTOR IF-2-RELATED"/>
    <property type="match status" value="1"/>
</dbReference>
<evidence type="ECO:0000256" key="8">
    <source>
        <dbReference type="ARBA" id="ARBA00023134"/>
    </source>
</evidence>
<dbReference type="Gene3D" id="3.40.50.300">
    <property type="entry name" value="P-loop containing nucleotide triphosphate hydrolases"/>
    <property type="match status" value="1"/>
</dbReference>
<evidence type="ECO:0000256" key="9">
    <source>
        <dbReference type="ARBA" id="ARBA00025162"/>
    </source>
</evidence>
<dbReference type="InterPro" id="IPR005225">
    <property type="entry name" value="Small_GTP-bd"/>
</dbReference>
<protein>
    <recommendedName>
        <fullName evidence="3 10">Translation initiation factor IF-2</fullName>
    </recommendedName>
</protein>
<dbReference type="FunFam" id="2.40.30.10:FF:000007">
    <property type="entry name" value="Translation initiation factor IF-2"/>
    <property type="match status" value="1"/>
</dbReference>
<feature type="binding site" evidence="10">
    <location>
        <begin position="164"/>
        <end position="168"/>
    </location>
    <ligand>
        <name>GTP</name>
        <dbReference type="ChEBI" id="CHEBI:37565"/>
    </ligand>
</feature>
<dbReference type="InterPro" id="IPR004161">
    <property type="entry name" value="EFTu-like_2"/>
</dbReference>
<dbReference type="NCBIfam" id="TIGR00231">
    <property type="entry name" value="small_GTP"/>
    <property type="match status" value="1"/>
</dbReference>
<dbReference type="InterPro" id="IPR053905">
    <property type="entry name" value="EF-G-like_DII"/>
</dbReference>
<dbReference type="InterPro" id="IPR009000">
    <property type="entry name" value="Transl_B-barrel_sf"/>
</dbReference>
<dbReference type="Pfam" id="PF00009">
    <property type="entry name" value="GTP_EFTU"/>
    <property type="match status" value="1"/>
</dbReference>
<evidence type="ECO:0000256" key="7">
    <source>
        <dbReference type="ARBA" id="ARBA00022917"/>
    </source>
</evidence>
<dbReference type="AlphaFoldDB" id="U4KN23"/>
<dbReference type="FunFam" id="3.40.50.10050:FF:000001">
    <property type="entry name" value="Translation initiation factor IF-2"/>
    <property type="match status" value="1"/>
</dbReference>
<dbReference type="SUPFAM" id="SSF52156">
    <property type="entry name" value="Initiation factor IF2/eIF5b, domain 3"/>
    <property type="match status" value="1"/>
</dbReference>
<evidence type="ECO:0000256" key="11">
    <source>
        <dbReference type="RuleBase" id="RU000644"/>
    </source>
</evidence>
<dbReference type="InterPro" id="IPR027417">
    <property type="entry name" value="P-loop_NTPase"/>
</dbReference>
<dbReference type="InterPro" id="IPR006847">
    <property type="entry name" value="IF2_N"/>
</dbReference>
<reference evidence="14 15" key="1">
    <citation type="journal article" date="2013" name="J. Mol. Microbiol. Biotechnol.">
        <title>Analysis of the Complete Genomes of Acholeplasma brassicae , A. palmae and A. laidlawii and Their Comparison to the Obligate Parasites from ' Candidatus Phytoplasma'.</title>
        <authorList>
            <person name="Kube M."/>
            <person name="Siewert C."/>
            <person name="Migdoll A.M."/>
            <person name="Duduk B."/>
            <person name="Holz S."/>
            <person name="Rabus R."/>
            <person name="Seemuller E."/>
            <person name="Mitrovic J."/>
            <person name="Muller I."/>
            <person name="Buttner C."/>
            <person name="Reinhardt R."/>
        </authorList>
    </citation>
    <scope>NUCLEOTIDE SEQUENCE [LARGE SCALE GENOMIC DNA]</scope>
    <source>
        <strain evidence="15">0502</strain>
    </source>
</reference>
<dbReference type="Gene3D" id="3.40.50.10050">
    <property type="entry name" value="Translation initiation factor IF- 2, domain 3"/>
    <property type="match status" value="1"/>
</dbReference>
<dbReference type="FunFam" id="2.40.30.10:FF:000008">
    <property type="entry name" value="Translation initiation factor IF-2"/>
    <property type="match status" value="1"/>
</dbReference>
<dbReference type="RefSeq" id="WP_030004490.1">
    <property type="nucleotide sequence ID" value="NC_022549.1"/>
</dbReference>
<dbReference type="CDD" id="cd03702">
    <property type="entry name" value="IF2_mtIF2_II"/>
    <property type="match status" value="1"/>
</dbReference>
<evidence type="ECO:0000256" key="10">
    <source>
        <dbReference type="HAMAP-Rule" id="MF_00100"/>
    </source>
</evidence>
<dbReference type="OrthoDB" id="9811804at2"/>
<dbReference type="GO" id="GO:0005829">
    <property type="term" value="C:cytosol"/>
    <property type="evidence" value="ECO:0007669"/>
    <property type="project" value="TreeGrafter"/>
</dbReference>
<feature type="binding site" evidence="10">
    <location>
        <begin position="218"/>
        <end position="221"/>
    </location>
    <ligand>
        <name>GTP</name>
        <dbReference type="ChEBI" id="CHEBI:37565"/>
    </ligand>
</feature>
<sequence length="606" mass="66435">MAKQRTNNKEVRTSNLPKKGVNIAKGKTIIYKPNMKVSEVAESLGISNAEIIKKLMQLGVMTSVNQSIDRDTIELVALDMGFEIQDEVVTDITRFDEMKFEDDEKDLIKRAPIVTVMGHVDHGKTTLLDTIRHSRVVQGEAGGITQHIGAYQVERNGEKITFIDTPGHAAFTEMRARGAKVTDITVLVVAADDGVMPQTVEAIHHAQAANVPIIVAVNKMDKPSANPDHVMTELSNYNLLPEQWGGKTPYVEVSALKGKGIDTLLDVIQLVSEIEDYKANPNRLATGTVVEARLDKGRGVVATMIVANGTLKVGDNIVCGNTYGKIRTMNDDTKKRLTEAIPSQPVEITGLFDMPEAGDIFVSIVDERQARQIAEERQARQREGELQKQKKASLNTMFAEAEAGQKELILIIKGDTQGSIEALKGSLEKINVEGLHVNVIRSSVGAITESDVSLASASNAIIIGFNVRPTSAVRENAKQQGVEIRLYNIIYKAIEEIEAALNGMLEPEFEEVVTGQAVVRDVFKISKVGTIAGCYVTDGNIERNSLVRVLRDGVVVYEGKMASLKRFKDDVKEVRQGFECGISVENFNDIKEGDIIEASVEKEVER</sequence>
<comment type="similarity">
    <text evidence="2 10 11">Belongs to the TRAFAC class translation factor GTPase superfamily. Classic translation factor GTPase family. IF-2 subfamily.</text>
</comment>
<keyword evidence="6 10" id="KW-0547">Nucleotide-binding</keyword>
<dbReference type="GO" id="GO:0003924">
    <property type="term" value="F:GTPase activity"/>
    <property type="evidence" value="ECO:0007669"/>
    <property type="project" value="UniProtKB-UniRule"/>
</dbReference>
<evidence type="ECO:0000256" key="1">
    <source>
        <dbReference type="ARBA" id="ARBA00004496"/>
    </source>
</evidence>
<evidence type="ECO:0000256" key="4">
    <source>
        <dbReference type="ARBA" id="ARBA00022490"/>
    </source>
</evidence>
<keyword evidence="4 10" id="KW-0963">Cytoplasm</keyword>
<evidence type="ECO:0000256" key="3">
    <source>
        <dbReference type="ARBA" id="ARBA00020675"/>
    </source>
</evidence>
<dbReference type="Pfam" id="PF22042">
    <property type="entry name" value="EF-G_D2"/>
    <property type="match status" value="1"/>
</dbReference>
<feature type="domain" description="Tr-type G" evidence="13">
    <location>
        <begin position="109"/>
        <end position="277"/>
    </location>
</feature>
<dbReference type="InterPro" id="IPR023115">
    <property type="entry name" value="TIF_IF2_dom3"/>
</dbReference>
<feature type="region of interest" description="G-domain" evidence="10">
    <location>
        <begin position="112"/>
        <end position="260"/>
    </location>
</feature>
<dbReference type="PROSITE" id="PS51722">
    <property type="entry name" value="G_TR_2"/>
    <property type="match status" value="1"/>
</dbReference>
<dbReference type="CDD" id="cd01887">
    <property type="entry name" value="IF2_eIF5B"/>
    <property type="match status" value="1"/>
</dbReference>
<dbReference type="PANTHER" id="PTHR43381:SF5">
    <property type="entry name" value="TR-TYPE G DOMAIN-CONTAINING PROTEIN"/>
    <property type="match status" value="1"/>
</dbReference>
<dbReference type="InterPro" id="IPR036925">
    <property type="entry name" value="TIF_IF2_dom3_sf"/>
</dbReference>
<evidence type="ECO:0000256" key="5">
    <source>
        <dbReference type="ARBA" id="ARBA00022540"/>
    </source>
</evidence>
<comment type="function">
    <text evidence="9 10 11">One of the essential components for the initiation of protein synthesis. Protects formylmethionyl-tRNA from spontaneous hydrolysis and promotes its binding to the 30S ribosomal subunits. Also involved in the hydrolysis of GTP during the formation of the 70S ribosomal complex.</text>
</comment>